<feature type="domain" description="EXS" evidence="6">
    <location>
        <begin position="378"/>
        <end position="585"/>
    </location>
</feature>
<dbReference type="Pfam" id="PF03124">
    <property type="entry name" value="EXS"/>
    <property type="match status" value="1"/>
</dbReference>
<dbReference type="PROSITE" id="PS51380">
    <property type="entry name" value="EXS"/>
    <property type="match status" value="1"/>
</dbReference>
<keyword evidence="8" id="KW-1185">Reference proteome</keyword>
<protein>
    <submittedName>
        <fullName evidence="7">EXS_family protein</fullName>
    </submittedName>
</protein>
<accession>A0ABP1HKQ0</accession>
<evidence type="ECO:0000259" key="6">
    <source>
        <dbReference type="PROSITE" id="PS51380"/>
    </source>
</evidence>
<keyword evidence="4 5" id="KW-0472">Membrane</keyword>
<dbReference type="EMBL" id="CAXDID020000032">
    <property type="protein sequence ID" value="CAL5995190.1"/>
    <property type="molecule type" value="Genomic_DNA"/>
</dbReference>
<evidence type="ECO:0000256" key="3">
    <source>
        <dbReference type="ARBA" id="ARBA00022989"/>
    </source>
</evidence>
<dbReference type="Proteomes" id="UP001642409">
    <property type="component" value="Unassembled WGS sequence"/>
</dbReference>
<evidence type="ECO:0000256" key="1">
    <source>
        <dbReference type="ARBA" id="ARBA00004141"/>
    </source>
</evidence>
<feature type="transmembrane region" description="Helical" evidence="5">
    <location>
        <begin position="186"/>
        <end position="204"/>
    </location>
</feature>
<feature type="transmembrane region" description="Helical" evidence="5">
    <location>
        <begin position="258"/>
        <end position="280"/>
    </location>
</feature>
<evidence type="ECO:0000313" key="7">
    <source>
        <dbReference type="EMBL" id="CAL5995190.1"/>
    </source>
</evidence>
<comment type="caution">
    <text evidence="7">The sequence shown here is derived from an EMBL/GenBank/DDBJ whole genome shotgun (WGS) entry which is preliminary data.</text>
</comment>
<evidence type="ECO:0000256" key="2">
    <source>
        <dbReference type="ARBA" id="ARBA00022692"/>
    </source>
</evidence>
<evidence type="ECO:0000313" key="8">
    <source>
        <dbReference type="Proteomes" id="UP001642409"/>
    </source>
</evidence>
<comment type="subcellular location">
    <subcellularLocation>
        <location evidence="1">Membrane</location>
        <topology evidence="1">Multi-pass membrane protein</topology>
    </subcellularLocation>
</comment>
<organism evidence="7 8">
    <name type="scientific">Hexamita inflata</name>
    <dbReference type="NCBI Taxonomy" id="28002"/>
    <lineage>
        <taxon>Eukaryota</taxon>
        <taxon>Metamonada</taxon>
        <taxon>Diplomonadida</taxon>
        <taxon>Hexamitidae</taxon>
        <taxon>Hexamitinae</taxon>
        <taxon>Hexamita</taxon>
    </lineage>
</organism>
<gene>
    <name evidence="7" type="ORF">HINF_LOCUS13917</name>
</gene>
<keyword evidence="3 5" id="KW-1133">Transmembrane helix</keyword>
<proteinExistence type="predicted"/>
<reference evidence="7 8" key="1">
    <citation type="submission" date="2024-07" db="EMBL/GenBank/DDBJ databases">
        <authorList>
            <person name="Akdeniz Z."/>
        </authorList>
    </citation>
    <scope>NUCLEOTIDE SEQUENCE [LARGE SCALE GENOMIC DNA]</scope>
</reference>
<name>A0ABP1HKQ0_9EUKA</name>
<dbReference type="InterPro" id="IPR004342">
    <property type="entry name" value="EXS_C"/>
</dbReference>
<evidence type="ECO:0000256" key="4">
    <source>
        <dbReference type="ARBA" id="ARBA00023136"/>
    </source>
</evidence>
<keyword evidence="2 5" id="KW-0812">Transmembrane</keyword>
<evidence type="ECO:0000256" key="5">
    <source>
        <dbReference type="SAM" id="Phobius"/>
    </source>
</evidence>
<sequence length="672" mass="78158">MQYDINFDWKHFCVRRDAIVKVYNQFSSESCECIINKDFTQLSESKQVLLQQYKDEIAKDQKLVDKFFQIELRKIVKLSNQIQQIIQKQFQNVHVRKRSFIIVLIKQCWNQSVSLRNYLSHNVQELNFLNSLINSKQEYTFANSDQLNSIQIFLLHSYQSLLNISHQAAIQALTPTPITDRPFSPYFLILLSIIFINLQQSFFINNKLRPIQQMLVRTNFMVSVQFLVFGLMLKFHFNRKINSRAVLSIPNGICSGKFLQLGVLHMSVVFITTMCFYLGVMEENGDKKQIILQDVVYGLIRMWKPSYWLLVPKVLLVLYISVDIIRAKGEDCVSSYIFGQLYQTFIPKRGNVEFRHFIYGSTLCSVRDTFRDLLGIISCNQLKDHVTVTIANVVNIIRIYQSYLRAKYHNGAYPHYTYMVQFTLNIFNTFNQISAIKTKQNTYWSFIATRCADTLFKFVFDIHEDWGMIIGGSLAKKFRSQPNKWAHGHYVKRPTQILLWQLIGFHVFDYCAASLWILTLFKSLNQYTSQFWFQSFLPVLEVIRRTVWSLVKLDNFCASTVEGYSISLEKEQQSTKIISNVNILAIKQHNKQDAARKQKIVSVTQSVISQLKHLIIAKTTANNITYSLNRENNLSTLAESSSITYDCTQLNFSQNHEAVLINKTLSVAADTI</sequence>
<feature type="transmembrane region" description="Helical" evidence="5">
    <location>
        <begin position="216"/>
        <end position="237"/>
    </location>
</feature>